<keyword evidence="1" id="KW-0812">Transmembrane</keyword>
<keyword evidence="3" id="KW-1185">Reference proteome</keyword>
<evidence type="ECO:0000256" key="1">
    <source>
        <dbReference type="SAM" id="Phobius"/>
    </source>
</evidence>
<feature type="transmembrane region" description="Helical" evidence="1">
    <location>
        <begin position="33"/>
        <end position="57"/>
    </location>
</feature>
<comment type="caution">
    <text evidence="2">The sequence shown here is derived from an EMBL/GenBank/DDBJ whole genome shotgun (WGS) entry which is preliminary data.</text>
</comment>
<name>A0A9W6FP40_9MICO</name>
<dbReference type="RefSeq" id="WP_281883444.1">
    <property type="nucleotide sequence ID" value="NZ_BSDP01000001.1"/>
</dbReference>
<proteinExistence type="predicted"/>
<keyword evidence="1" id="KW-1133">Transmembrane helix</keyword>
<dbReference type="EMBL" id="BSDP01000001">
    <property type="protein sequence ID" value="GLI27151.1"/>
    <property type="molecule type" value="Genomic_DNA"/>
</dbReference>
<dbReference type="AlphaFoldDB" id="A0A9W6FP40"/>
<dbReference type="Proteomes" id="UP001144396">
    <property type="component" value="Unassembled WGS sequence"/>
</dbReference>
<gene>
    <name evidence="2" type="ORF">ARHIZOSPH14_13930</name>
</gene>
<organism evidence="2 3">
    <name type="scientific">Agromyces rhizosphaerae</name>
    <dbReference type="NCBI Taxonomy" id="88374"/>
    <lineage>
        <taxon>Bacteria</taxon>
        <taxon>Bacillati</taxon>
        <taxon>Actinomycetota</taxon>
        <taxon>Actinomycetes</taxon>
        <taxon>Micrococcales</taxon>
        <taxon>Microbacteriaceae</taxon>
        <taxon>Agromyces</taxon>
    </lineage>
</organism>
<keyword evidence="1" id="KW-0472">Membrane</keyword>
<protein>
    <submittedName>
        <fullName evidence="2">Uncharacterized protein</fullName>
    </submittedName>
</protein>
<feature type="transmembrane region" description="Helical" evidence="1">
    <location>
        <begin position="162"/>
        <end position="183"/>
    </location>
</feature>
<reference evidence="2" key="1">
    <citation type="submission" date="2022-12" db="EMBL/GenBank/DDBJ databases">
        <title>Reference genome sequencing for broad-spectrum identification of bacterial and archaeal isolates by mass spectrometry.</title>
        <authorList>
            <person name="Sekiguchi Y."/>
            <person name="Tourlousse D.M."/>
        </authorList>
    </citation>
    <scope>NUCLEOTIDE SEQUENCE</scope>
    <source>
        <strain evidence="2">14</strain>
    </source>
</reference>
<evidence type="ECO:0000313" key="3">
    <source>
        <dbReference type="Proteomes" id="UP001144396"/>
    </source>
</evidence>
<evidence type="ECO:0000313" key="2">
    <source>
        <dbReference type="EMBL" id="GLI27151.1"/>
    </source>
</evidence>
<accession>A0A9W6FP40</accession>
<sequence>MAASDADDLTRPWGALHPERFLRPGRADAITLLVLRCLKVSFITLLFAGASLAFVTGTLTEEAILQLTSPGQFIRAALSPLIGIVAAIVIRFAVGWVALIVALPLSGRAWTRGTSAESRWRRFRDVIDVTSAYRAIRWTWAVRGAAVARAGRTGRVIAVCETVIRVANWLSPFAFIFVVYLAGTSR</sequence>
<feature type="transmembrane region" description="Helical" evidence="1">
    <location>
        <begin position="77"/>
        <end position="103"/>
    </location>
</feature>